<comment type="caution">
    <text evidence="3">The sequence shown here is derived from an EMBL/GenBank/DDBJ whole genome shotgun (WGS) entry which is preliminary data.</text>
</comment>
<dbReference type="Proteomes" id="UP001353858">
    <property type="component" value="Unassembled WGS sequence"/>
</dbReference>
<keyword evidence="4" id="KW-1185">Reference proteome</keyword>
<feature type="region of interest" description="Disordered" evidence="2">
    <location>
        <begin position="429"/>
        <end position="456"/>
    </location>
</feature>
<feature type="region of interest" description="Disordered" evidence="2">
    <location>
        <begin position="680"/>
        <end position="730"/>
    </location>
</feature>
<feature type="region of interest" description="Disordered" evidence="2">
    <location>
        <begin position="379"/>
        <end position="406"/>
    </location>
</feature>
<gene>
    <name evidence="3" type="ORF">RN001_005762</name>
</gene>
<feature type="region of interest" description="Disordered" evidence="2">
    <location>
        <begin position="934"/>
        <end position="977"/>
    </location>
</feature>
<evidence type="ECO:0000313" key="3">
    <source>
        <dbReference type="EMBL" id="KAK4882443.1"/>
    </source>
</evidence>
<reference evidence="4" key="1">
    <citation type="submission" date="2023-01" db="EMBL/GenBank/DDBJ databases">
        <title>Key to firefly adult light organ development and bioluminescence: homeobox transcription factors regulate luciferase expression and transportation to peroxisome.</title>
        <authorList>
            <person name="Fu X."/>
        </authorList>
    </citation>
    <scope>NUCLEOTIDE SEQUENCE [LARGE SCALE GENOMIC DNA]</scope>
</reference>
<feature type="compositionally biased region" description="Acidic residues" evidence="2">
    <location>
        <begin position="951"/>
        <end position="962"/>
    </location>
</feature>
<name>A0AAN7PD56_9COLE</name>
<evidence type="ECO:0000313" key="4">
    <source>
        <dbReference type="Proteomes" id="UP001353858"/>
    </source>
</evidence>
<feature type="coiled-coil region" evidence="1">
    <location>
        <begin position="761"/>
        <end position="788"/>
    </location>
</feature>
<evidence type="ECO:0000256" key="1">
    <source>
        <dbReference type="SAM" id="Coils"/>
    </source>
</evidence>
<feature type="compositionally biased region" description="Basic and acidic residues" evidence="2">
    <location>
        <begin position="694"/>
        <end position="703"/>
    </location>
</feature>
<feature type="compositionally biased region" description="Pro residues" evidence="2">
    <location>
        <begin position="681"/>
        <end position="690"/>
    </location>
</feature>
<dbReference type="EMBL" id="JARPUR010000002">
    <property type="protein sequence ID" value="KAK4882443.1"/>
    <property type="molecule type" value="Genomic_DNA"/>
</dbReference>
<keyword evidence="1" id="KW-0175">Coiled coil</keyword>
<organism evidence="3 4">
    <name type="scientific">Aquatica leii</name>
    <dbReference type="NCBI Taxonomy" id="1421715"/>
    <lineage>
        <taxon>Eukaryota</taxon>
        <taxon>Metazoa</taxon>
        <taxon>Ecdysozoa</taxon>
        <taxon>Arthropoda</taxon>
        <taxon>Hexapoda</taxon>
        <taxon>Insecta</taxon>
        <taxon>Pterygota</taxon>
        <taxon>Neoptera</taxon>
        <taxon>Endopterygota</taxon>
        <taxon>Coleoptera</taxon>
        <taxon>Polyphaga</taxon>
        <taxon>Elateriformia</taxon>
        <taxon>Elateroidea</taxon>
        <taxon>Lampyridae</taxon>
        <taxon>Luciolinae</taxon>
        <taxon>Aquatica</taxon>
    </lineage>
</organism>
<proteinExistence type="predicted"/>
<dbReference type="AlphaFoldDB" id="A0AAN7PD56"/>
<evidence type="ECO:0000256" key="2">
    <source>
        <dbReference type="SAM" id="MobiDB-lite"/>
    </source>
</evidence>
<protein>
    <submittedName>
        <fullName evidence="3">Uncharacterized protein</fullName>
    </submittedName>
</protein>
<sequence length="977" mass="110790">MYCHRTIEKCYCREYCKLCEPDEDQPFCIDSFQLTVVSQQEIDLAVGALFSSSCDKLQSIVTFDSFPDLNQPSTSGTQKLEPPDTNDDDLIVHALKRNPGKIKKLQSSISAVESLQKQGDIKLELKETFYKKKLQLLEAQIKHQEEFDSEILKLDMIIEEAFVDGQVFPSSPSPPPPTCGDDANKSQEIFSDSDCVMQQILATKEENLPIDSTFNVDNKNKQNNRSEQINLSLIEDEHTNAKNDFNNLECDDVDPISLIENAEVVILDNNSRLQNQINVQCCNNSEYNESNVHFDCGEVEVDQDKILAVFEETNFSVNDNIRGEEIIDVQRVNLVDNMEIESEECNVDDPDYIADPIEAEKELRRLAYEEIDKHMVLPGESFNESDDSETEDHIETGIIDSDTDHDVDDEYEEDNESCYYIGSGDEHTNFAEDTKDPGLQTACSKQHGDDDYRANKSTCTNTPTTSVIIGYSGGALGRCNYGGVLAPLRPNKPLSIPFDLRVVGVINLGASTRSPNVSNIEAELNQPWTSNSSNHGYDKRHTDAFTRTRNITKELVGYGVTLQKQFKYVNVIKETEKFVRRFNMHASVTTFNFNAVEDPIQVKQDLQNFENEIHKIRDQMDKIIADVNLEFLEDEMLPHKRPRLHNTLSPDATTNKKRETLEICDLDMIIEEAFVDGQVFPSPPSLPPPTCGEDANKREESRKITKPLSGGGDVPTTFDGDTQASDDNEATAHAAQKEFKNKIKDIHKNNKIKLSVSDRKCTAAKRQRLELETEISKLKIKLEEAQKYYKSVCKKRKQYISEVRQYTVFSSSLQKFTDQSKSSKINGVYWQLCKSTLQAHIMDLKKHANSQINKKNMKKYCMKNKLVQFGVSNVRKAKKICDPKLEIHIAVHSSILTSDNLYETLREVLSSDPVITSKLKLQRKKLQHPPKEAIELLKSPTVQHPSHGDIDDKDGEDSESDYENNSVHSDDDVEEIL</sequence>
<feature type="compositionally biased region" description="Acidic residues" evidence="2">
    <location>
        <begin position="383"/>
        <end position="392"/>
    </location>
</feature>
<accession>A0AAN7PD56</accession>